<dbReference type="SFLD" id="SFLDG01103">
    <property type="entry name" value="Uncharacterised_Radical_SAM_Su"/>
    <property type="match status" value="1"/>
</dbReference>
<dbReference type="InterPro" id="IPR050377">
    <property type="entry name" value="Radical_SAM_PqqE_MftC-like"/>
</dbReference>
<keyword evidence="2" id="KW-0949">S-adenosyl-L-methionine</keyword>
<dbReference type="NCBIfam" id="TIGR03977">
    <property type="entry name" value="rSAM_pair_HxsC"/>
    <property type="match status" value="1"/>
</dbReference>
<name>A0A553GTI8_9PSED</name>
<evidence type="ECO:0000256" key="2">
    <source>
        <dbReference type="ARBA" id="ARBA00022691"/>
    </source>
</evidence>
<dbReference type="SFLD" id="SFLDG01067">
    <property type="entry name" value="SPASM/twitch_domain_containing"/>
    <property type="match status" value="1"/>
</dbReference>
<dbReference type="Proteomes" id="UP000315235">
    <property type="component" value="Unassembled WGS sequence"/>
</dbReference>
<evidence type="ECO:0000256" key="3">
    <source>
        <dbReference type="ARBA" id="ARBA00022723"/>
    </source>
</evidence>
<comment type="caution">
    <text evidence="6">The sequence shown here is derived from an EMBL/GenBank/DDBJ whole genome shotgun (WGS) entry which is preliminary data.</text>
</comment>
<gene>
    <name evidence="6" type="primary">hxsC</name>
    <name evidence="6" type="ORF">FM069_21100</name>
</gene>
<organism evidence="6 7">
    <name type="scientific">Pseudomonas mangiferae</name>
    <dbReference type="NCBI Taxonomy" id="2593654"/>
    <lineage>
        <taxon>Bacteria</taxon>
        <taxon>Pseudomonadati</taxon>
        <taxon>Pseudomonadota</taxon>
        <taxon>Gammaproteobacteria</taxon>
        <taxon>Pseudomonadales</taxon>
        <taxon>Pseudomonadaceae</taxon>
        <taxon>Pseudomonas</taxon>
    </lineage>
</organism>
<dbReference type="AlphaFoldDB" id="A0A553GTI8"/>
<dbReference type="SUPFAM" id="SSF102114">
    <property type="entry name" value="Radical SAM enzymes"/>
    <property type="match status" value="1"/>
</dbReference>
<dbReference type="GO" id="GO:0051536">
    <property type="term" value="F:iron-sulfur cluster binding"/>
    <property type="evidence" value="ECO:0007669"/>
    <property type="project" value="UniProtKB-KW"/>
</dbReference>
<keyword evidence="7" id="KW-1185">Reference proteome</keyword>
<evidence type="ECO:0000313" key="6">
    <source>
        <dbReference type="EMBL" id="TRX72793.1"/>
    </source>
</evidence>
<dbReference type="CDD" id="cd01335">
    <property type="entry name" value="Radical_SAM"/>
    <property type="match status" value="1"/>
</dbReference>
<dbReference type="InterPro" id="IPR013785">
    <property type="entry name" value="Aldolase_TIM"/>
</dbReference>
<accession>A0A553GTI8</accession>
<dbReference type="PANTHER" id="PTHR11228:SF7">
    <property type="entry name" value="PQQA PEPTIDE CYCLASE"/>
    <property type="match status" value="1"/>
</dbReference>
<keyword evidence="3" id="KW-0479">Metal-binding</keyword>
<sequence>MLALNTRFASRNLTTPRLFKVLAPAELIARGPAACAGAADFDDILLWLGDSPAAQRAQMSTLAVGGFIDPRQDDLPDTGRVQLTRADDPEVVQPGDVIAVSPDTPAVRVLYRRGANSNLLFMTDRCNSLCLMCSQPPRDVDDRWHIEENLCLLDLVDPGEEHLGISGGEPTLYRAGLLAILDKARQVIPEKHLHILSNGRALADPGWGAELARVNHPGCTWGIPLYADNAADHDHVVQASGAFSETLRGLYALARAEQSVEIRVVLSRLTVPRLPQLAHFIFRNLPFVRHVAFMGLESTGLARKHHEALWIDPLDYQAPLGEACHFLDIRGMASSLYNLPLCVLEPSLAPFYRRSISDWKNRFIDTCQGCAATTACGGFFKSHSPRWESRGIRPLKAAELARYTGVSP</sequence>
<dbReference type="PANTHER" id="PTHR11228">
    <property type="entry name" value="RADICAL SAM DOMAIN PROTEIN"/>
    <property type="match status" value="1"/>
</dbReference>
<dbReference type="InterPro" id="IPR058240">
    <property type="entry name" value="rSAM_sf"/>
</dbReference>
<dbReference type="InterPro" id="IPR007197">
    <property type="entry name" value="rSAM"/>
</dbReference>
<protein>
    <submittedName>
        <fullName evidence="6">His-Xaa-Ser system radical SAM maturase HxsC</fullName>
    </submittedName>
</protein>
<evidence type="ECO:0000313" key="7">
    <source>
        <dbReference type="Proteomes" id="UP000315235"/>
    </source>
</evidence>
<dbReference type="OrthoDB" id="4501241at2"/>
<reference evidence="6 7" key="1">
    <citation type="submission" date="2019-07" db="EMBL/GenBank/DDBJ databases">
        <title>Pseudomonas mangiferae sp. nov., isolated from bark of mango tree in Thailand.</title>
        <authorList>
            <person name="Srisuk N."/>
            <person name="Anurat P."/>
        </authorList>
    </citation>
    <scope>NUCLEOTIDE SEQUENCE [LARGE SCALE GENOMIC DNA]</scope>
    <source>
        <strain evidence="6 7">DMKU_BBB3-04</strain>
    </source>
</reference>
<evidence type="ECO:0000256" key="5">
    <source>
        <dbReference type="ARBA" id="ARBA00023014"/>
    </source>
</evidence>
<dbReference type="GO" id="GO:0003824">
    <property type="term" value="F:catalytic activity"/>
    <property type="evidence" value="ECO:0007669"/>
    <property type="project" value="InterPro"/>
</dbReference>
<dbReference type="RefSeq" id="WP_143490384.1">
    <property type="nucleotide sequence ID" value="NZ_VJOY01000030.1"/>
</dbReference>
<evidence type="ECO:0000256" key="1">
    <source>
        <dbReference type="ARBA" id="ARBA00001966"/>
    </source>
</evidence>
<keyword evidence="5" id="KW-0411">Iron-sulfur</keyword>
<dbReference type="GO" id="GO:0046872">
    <property type="term" value="F:metal ion binding"/>
    <property type="evidence" value="ECO:0007669"/>
    <property type="project" value="UniProtKB-KW"/>
</dbReference>
<dbReference type="SFLD" id="SFLDS00029">
    <property type="entry name" value="Radical_SAM"/>
    <property type="match status" value="1"/>
</dbReference>
<dbReference type="InterPro" id="IPR024032">
    <property type="entry name" value="rSAM_paired_HxsC"/>
</dbReference>
<dbReference type="EMBL" id="VJOY01000030">
    <property type="protein sequence ID" value="TRX72793.1"/>
    <property type="molecule type" value="Genomic_DNA"/>
</dbReference>
<dbReference type="Gene3D" id="3.20.20.70">
    <property type="entry name" value="Aldolase class I"/>
    <property type="match status" value="1"/>
</dbReference>
<keyword evidence="4" id="KW-0408">Iron</keyword>
<evidence type="ECO:0000256" key="4">
    <source>
        <dbReference type="ARBA" id="ARBA00023004"/>
    </source>
</evidence>
<comment type="cofactor">
    <cofactor evidence="1">
        <name>[4Fe-4S] cluster</name>
        <dbReference type="ChEBI" id="CHEBI:49883"/>
    </cofactor>
</comment>
<proteinExistence type="predicted"/>